<dbReference type="Proteomes" id="UP001285636">
    <property type="component" value="Unassembled WGS sequence"/>
</dbReference>
<dbReference type="RefSeq" id="WP_012958619.1">
    <property type="nucleotide sequence ID" value="NZ_CP144224.1"/>
</dbReference>
<dbReference type="InterPro" id="IPR000361">
    <property type="entry name" value="ATAP_core_dom"/>
</dbReference>
<sequence>MDLKLTDSASTFYINEIPLQKGDTLRLFVRVGGVGSGGFSVGVIKDSPQKTSYTLNKNGVTFFVNEDDFWYLDGMTIDYNEDFGYLDFYSPKFEQTDHPDLEDEQIKK</sequence>
<proteinExistence type="predicted"/>
<reference evidence="2" key="1">
    <citation type="submission" date="2023-10" db="EMBL/GenBank/DDBJ databases">
        <title>Screening of Alkalihalophilus pseudofirmusBZ-TG-HK211 and Its Alleviation of Salt Stress on Rapeseed Growth.</title>
        <authorList>
            <person name="Zhao B."/>
            <person name="Guo T."/>
        </authorList>
    </citation>
    <scope>NUCLEOTIDE SEQUENCE</scope>
    <source>
        <strain evidence="2">BZ-TG-HK211</strain>
    </source>
</reference>
<evidence type="ECO:0000259" key="1">
    <source>
        <dbReference type="Pfam" id="PF01521"/>
    </source>
</evidence>
<dbReference type="EMBL" id="JAWJAY010000001">
    <property type="protein sequence ID" value="MDV2884446.1"/>
    <property type="molecule type" value="Genomic_DNA"/>
</dbReference>
<dbReference type="SUPFAM" id="SSF89360">
    <property type="entry name" value="HesB-like domain"/>
    <property type="match status" value="1"/>
</dbReference>
<dbReference type="AlphaFoldDB" id="A0AAJ2KWG7"/>
<dbReference type="Pfam" id="PF01521">
    <property type="entry name" value="Fe-S_biosyn"/>
    <property type="match status" value="1"/>
</dbReference>
<protein>
    <submittedName>
        <fullName evidence="2">Iron-sulfur cluster biosynthesis family protein</fullName>
    </submittedName>
</protein>
<dbReference type="InterPro" id="IPR035903">
    <property type="entry name" value="HesB-like_dom_sf"/>
</dbReference>
<name>A0AAJ2KWG7_ALKPS</name>
<feature type="domain" description="Core" evidence="1">
    <location>
        <begin position="1"/>
        <end position="92"/>
    </location>
</feature>
<accession>A0AAJ2KWG7</accession>
<evidence type="ECO:0000313" key="2">
    <source>
        <dbReference type="EMBL" id="MDV2884446.1"/>
    </source>
</evidence>
<comment type="caution">
    <text evidence="2">The sequence shown here is derived from an EMBL/GenBank/DDBJ whole genome shotgun (WGS) entry which is preliminary data.</text>
</comment>
<organism evidence="2 3">
    <name type="scientific">Alkalihalophilus pseudofirmus</name>
    <name type="common">Bacillus pseudofirmus</name>
    <dbReference type="NCBI Taxonomy" id="79885"/>
    <lineage>
        <taxon>Bacteria</taxon>
        <taxon>Bacillati</taxon>
        <taxon>Bacillota</taxon>
        <taxon>Bacilli</taxon>
        <taxon>Bacillales</taxon>
        <taxon>Bacillaceae</taxon>
        <taxon>Alkalihalophilus</taxon>
    </lineage>
</organism>
<gene>
    <name evidence="2" type="ORF">RYX45_04590</name>
</gene>
<evidence type="ECO:0000313" key="3">
    <source>
        <dbReference type="Proteomes" id="UP001285636"/>
    </source>
</evidence>
<dbReference type="Gene3D" id="2.60.300.12">
    <property type="entry name" value="HesB-like domain"/>
    <property type="match status" value="1"/>
</dbReference>